<reference evidence="2" key="1">
    <citation type="journal article" date="2023" name="Mol. Phylogenet. Evol.">
        <title>Genome-scale phylogeny and comparative genomics of the fungal order Sordariales.</title>
        <authorList>
            <person name="Hensen N."/>
            <person name="Bonometti L."/>
            <person name="Westerberg I."/>
            <person name="Brannstrom I.O."/>
            <person name="Guillou S."/>
            <person name="Cros-Aarteil S."/>
            <person name="Calhoun S."/>
            <person name="Haridas S."/>
            <person name="Kuo A."/>
            <person name="Mondo S."/>
            <person name="Pangilinan J."/>
            <person name="Riley R."/>
            <person name="LaButti K."/>
            <person name="Andreopoulos B."/>
            <person name="Lipzen A."/>
            <person name="Chen C."/>
            <person name="Yan M."/>
            <person name="Daum C."/>
            <person name="Ng V."/>
            <person name="Clum A."/>
            <person name="Steindorff A."/>
            <person name="Ohm R.A."/>
            <person name="Martin F."/>
            <person name="Silar P."/>
            <person name="Natvig D.O."/>
            <person name="Lalanne C."/>
            <person name="Gautier V."/>
            <person name="Ament-Velasquez S.L."/>
            <person name="Kruys A."/>
            <person name="Hutchinson M.I."/>
            <person name="Powell A.J."/>
            <person name="Barry K."/>
            <person name="Miller A.N."/>
            <person name="Grigoriev I.V."/>
            <person name="Debuchy R."/>
            <person name="Gladieux P."/>
            <person name="Hiltunen Thoren M."/>
            <person name="Johannesson H."/>
        </authorList>
    </citation>
    <scope>NUCLEOTIDE SEQUENCE</scope>
    <source>
        <strain evidence="2">CBS 958.72</strain>
    </source>
</reference>
<dbReference type="EMBL" id="JAULSN010000002">
    <property type="protein sequence ID" value="KAK3380557.1"/>
    <property type="molecule type" value="Genomic_DNA"/>
</dbReference>
<accession>A0AAE0TUT8</accession>
<evidence type="ECO:0000313" key="2">
    <source>
        <dbReference type="EMBL" id="KAK3380557.1"/>
    </source>
</evidence>
<name>A0AAE0TUT8_9PEZI</name>
<feature type="transmembrane region" description="Helical" evidence="1">
    <location>
        <begin position="380"/>
        <end position="400"/>
    </location>
</feature>
<dbReference type="Proteomes" id="UP001287356">
    <property type="component" value="Unassembled WGS sequence"/>
</dbReference>
<dbReference type="AlphaFoldDB" id="A0AAE0TUT8"/>
<protein>
    <submittedName>
        <fullName evidence="2">Uncharacterized protein</fullName>
    </submittedName>
</protein>
<keyword evidence="1" id="KW-0472">Membrane</keyword>
<keyword evidence="1" id="KW-0812">Transmembrane</keyword>
<comment type="caution">
    <text evidence="2">The sequence shown here is derived from an EMBL/GenBank/DDBJ whole genome shotgun (WGS) entry which is preliminary data.</text>
</comment>
<sequence length="432" mass="47437">MPANEAPSTTPPVEYTDVSTLQNGLSKQNSNTETLSPSSGSVYLVEGLSGEMINVLGSHFQLHRSVFMDHERLVACEGRLTGETGGLPFLPSAVAGRQHVSLKYHEPMVFSEPPQGFRRLCDTSGRHIAVTRLMGKFSDMGVSRRKCVFWGLIICDPPIRRVIVDPYSKHAAIKVDTSPCRGGYLDFVPLSDQLRVQAGPPRTSLLDDLLFYLQNHVSVYLTQGPKPIRVFVEKLIASHFLTLVEFLQANVEVVQWHLSRRKDLTAVIVSAAEELWSNFKSEQDWTDSTPDFQHLLLRYRTIGQRVQSLSSSIAALAGPAGSRAAFDSATLALRQAERAGNEARSIKAITVLGIVFLPLSLAATLSSVAEEYLPDAGMFWLYFVFSLPLLVVVALVYFVAELGYADENAQWSFKTAMARSSSAGVGAKEKGS</sequence>
<feature type="transmembrane region" description="Helical" evidence="1">
    <location>
        <begin position="348"/>
        <end position="368"/>
    </location>
</feature>
<keyword evidence="1" id="KW-1133">Transmembrane helix</keyword>
<evidence type="ECO:0000313" key="3">
    <source>
        <dbReference type="Proteomes" id="UP001287356"/>
    </source>
</evidence>
<reference evidence="2" key="2">
    <citation type="submission" date="2023-06" db="EMBL/GenBank/DDBJ databases">
        <authorList>
            <consortium name="Lawrence Berkeley National Laboratory"/>
            <person name="Haridas S."/>
            <person name="Hensen N."/>
            <person name="Bonometti L."/>
            <person name="Westerberg I."/>
            <person name="Brannstrom I.O."/>
            <person name="Guillou S."/>
            <person name="Cros-Aarteil S."/>
            <person name="Calhoun S."/>
            <person name="Kuo A."/>
            <person name="Mondo S."/>
            <person name="Pangilinan J."/>
            <person name="Riley R."/>
            <person name="Labutti K."/>
            <person name="Andreopoulos B."/>
            <person name="Lipzen A."/>
            <person name="Chen C."/>
            <person name="Yanf M."/>
            <person name="Daum C."/>
            <person name="Ng V."/>
            <person name="Clum A."/>
            <person name="Steindorff A."/>
            <person name="Ohm R."/>
            <person name="Martin F."/>
            <person name="Silar P."/>
            <person name="Natvig D."/>
            <person name="Lalanne C."/>
            <person name="Gautier V."/>
            <person name="Ament-Velasquez S.L."/>
            <person name="Kruys A."/>
            <person name="Hutchinson M.I."/>
            <person name="Powell A.J."/>
            <person name="Barry K."/>
            <person name="Miller A.N."/>
            <person name="Grigoriev I.V."/>
            <person name="Debuchy R."/>
            <person name="Gladieux P."/>
            <person name="Thoren M.H."/>
            <person name="Johannesson H."/>
        </authorList>
    </citation>
    <scope>NUCLEOTIDE SEQUENCE</scope>
    <source>
        <strain evidence="2">CBS 958.72</strain>
    </source>
</reference>
<dbReference type="Gene3D" id="1.20.58.340">
    <property type="entry name" value="Magnesium transport protein CorA, transmembrane region"/>
    <property type="match status" value="1"/>
</dbReference>
<organism evidence="2 3">
    <name type="scientific">Lasiosphaeria ovina</name>
    <dbReference type="NCBI Taxonomy" id="92902"/>
    <lineage>
        <taxon>Eukaryota</taxon>
        <taxon>Fungi</taxon>
        <taxon>Dikarya</taxon>
        <taxon>Ascomycota</taxon>
        <taxon>Pezizomycotina</taxon>
        <taxon>Sordariomycetes</taxon>
        <taxon>Sordariomycetidae</taxon>
        <taxon>Sordariales</taxon>
        <taxon>Lasiosphaeriaceae</taxon>
        <taxon>Lasiosphaeria</taxon>
    </lineage>
</organism>
<proteinExistence type="predicted"/>
<evidence type="ECO:0000256" key="1">
    <source>
        <dbReference type="SAM" id="Phobius"/>
    </source>
</evidence>
<gene>
    <name evidence="2" type="ORF">B0T24DRAFT_676233</name>
</gene>
<keyword evidence="3" id="KW-1185">Reference proteome</keyword>